<evidence type="ECO:0000313" key="4">
    <source>
        <dbReference type="Proteomes" id="UP000176996"/>
    </source>
</evidence>
<keyword evidence="1" id="KW-0175">Coiled coil</keyword>
<keyword evidence="2" id="KW-0812">Transmembrane</keyword>
<protein>
    <submittedName>
        <fullName evidence="3">Uncharacterized protein</fullName>
    </submittedName>
</protein>
<name>A0A1F6BYK3_9BACT</name>
<dbReference type="EMBL" id="MFKK01000008">
    <property type="protein sequence ID" value="OGG42046.1"/>
    <property type="molecule type" value="Genomic_DNA"/>
</dbReference>
<dbReference type="STRING" id="1798471.A3A21_03395"/>
<evidence type="ECO:0000313" key="3">
    <source>
        <dbReference type="EMBL" id="OGG42046.1"/>
    </source>
</evidence>
<keyword evidence="2" id="KW-1133">Transmembrane helix</keyword>
<feature type="transmembrane region" description="Helical" evidence="2">
    <location>
        <begin position="21"/>
        <end position="39"/>
    </location>
</feature>
<keyword evidence="2" id="KW-0472">Membrane</keyword>
<dbReference type="AlphaFoldDB" id="A0A1F6BYK3"/>
<feature type="coiled-coil region" evidence="1">
    <location>
        <begin position="106"/>
        <end position="133"/>
    </location>
</feature>
<sequence length="165" mass="18500">MKKLRVNYKIKEHMLQALLKIIIIILVVLGISSLIPAKFKEQAYTRTKAALSEIIPKSVKEKIKDTATPPMERRAELLDQLEKNISAIKEGLMKKETIGEKNATTGAEEQKNNEELVKKIEETEKLVKKIEQTANDGGVINEIKTTVYEKITGKETSSSTSCTTQ</sequence>
<reference evidence="3 4" key="1">
    <citation type="journal article" date="2016" name="Nat. Commun.">
        <title>Thousands of microbial genomes shed light on interconnected biogeochemical processes in an aquifer system.</title>
        <authorList>
            <person name="Anantharaman K."/>
            <person name="Brown C.T."/>
            <person name="Hug L.A."/>
            <person name="Sharon I."/>
            <person name="Castelle C.J."/>
            <person name="Probst A.J."/>
            <person name="Thomas B.C."/>
            <person name="Singh A."/>
            <person name="Wilkins M.J."/>
            <person name="Karaoz U."/>
            <person name="Brodie E.L."/>
            <person name="Williams K.H."/>
            <person name="Hubbard S.S."/>
            <person name="Banfield J.F."/>
        </authorList>
    </citation>
    <scope>NUCLEOTIDE SEQUENCE [LARGE SCALE GENOMIC DNA]</scope>
</reference>
<organism evidence="3 4">
    <name type="scientific">Candidatus Jorgensenbacteria bacterium RIFCSPLOWO2_01_FULL_45_25b</name>
    <dbReference type="NCBI Taxonomy" id="1798471"/>
    <lineage>
        <taxon>Bacteria</taxon>
        <taxon>Candidatus Joergenseniibacteriota</taxon>
    </lineage>
</organism>
<dbReference type="Proteomes" id="UP000176996">
    <property type="component" value="Unassembled WGS sequence"/>
</dbReference>
<evidence type="ECO:0000256" key="2">
    <source>
        <dbReference type="SAM" id="Phobius"/>
    </source>
</evidence>
<accession>A0A1F6BYK3</accession>
<gene>
    <name evidence="3" type="ORF">A3A21_03395</name>
</gene>
<comment type="caution">
    <text evidence="3">The sequence shown here is derived from an EMBL/GenBank/DDBJ whole genome shotgun (WGS) entry which is preliminary data.</text>
</comment>
<evidence type="ECO:0000256" key="1">
    <source>
        <dbReference type="SAM" id="Coils"/>
    </source>
</evidence>
<proteinExistence type="predicted"/>